<protein>
    <submittedName>
        <fullName evidence="4">Uncharacterized protein</fullName>
    </submittedName>
</protein>
<dbReference type="Proteomes" id="UP000440367">
    <property type="component" value="Unassembled WGS sequence"/>
</dbReference>
<dbReference type="OrthoDB" id="143935at2759"/>
<dbReference type="Proteomes" id="UP000476176">
    <property type="component" value="Unassembled WGS sequence"/>
</dbReference>
<dbReference type="Proteomes" id="UP000440732">
    <property type="component" value="Unassembled WGS sequence"/>
</dbReference>
<dbReference type="Proteomes" id="UP000429523">
    <property type="component" value="Unassembled WGS sequence"/>
</dbReference>
<dbReference type="EMBL" id="QXFW01002814">
    <property type="protein sequence ID" value="KAE8975192.1"/>
    <property type="molecule type" value="Genomic_DNA"/>
</dbReference>
<feature type="region of interest" description="Disordered" evidence="1">
    <location>
        <begin position="1"/>
        <end position="31"/>
    </location>
</feature>
<evidence type="ECO:0000313" key="5">
    <source>
        <dbReference type="EMBL" id="KAE9073166.1"/>
    </source>
</evidence>
<evidence type="ECO:0000313" key="16">
    <source>
        <dbReference type="Proteomes" id="UP000460718"/>
    </source>
</evidence>
<evidence type="ECO:0000313" key="9">
    <source>
        <dbReference type="EMBL" id="KAE9183493.1"/>
    </source>
</evidence>
<evidence type="ECO:0000313" key="13">
    <source>
        <dbReference type="Proteomes" id="UP000440367"/>
    </source>
</evidence>
<dbReference type="EMBL" id="QXGC01002733">
    <property type="protein sequence ID" value="KAE9182416.1"/>
    <property type="molecule type" value="Genomic_DNA"/>
</dbReference>
<dbReference type="EMBL" id="QXGA01002860">
    <property type="protein sequence ID" value="KAE9090958.1"/>
    <property type="molecule type" value="Genomic_DNA"/>
</dbReference>
<name>A0A6A3QAR6_9STRA</name>
<dbReference type="EMBL" id="QXFX01002846">
    <property type="protein sequence ID" value="KAE9073166.1"/>
    <property type="molecule type" value="Genomic_DNA"/>
</dbReference>
<evidence type="ECO:0000256" key="1">
    <source>
        <dbReference type="SAM" id="MobiDB-lite"/>
    </source>
</evidence>
<evidence type="ECO:0000313" key="19">
    <source>
        <dbReference type="Proteomes" id="UP000488956"/>
    </source>
</evidence>
<evidence type="ECO:0000313" key="15">
    <source>
        <dbReference type="Proteomes" id="UP000441208"/>
    </source>
</evidence>
<evidence type="ECO:0000313" key="6">
    <source>
        <dbReference type="EMBL" id="KAE9090958.1"/>
    </source>
</evidence>
<evidence type="ECO:0000313" key="10">
    <source>
        <dbReference type="EMBL" id="KAE9288961.1"/>
    </source>
</evidence>
<evidence type="ECO:0000313" key="12">
    <source>
        <dbReference type="Proteomes" id="UP000433483"/>
    </source>
</evidence>
<evidence type="ECO:0000313" key="14">
    <source>
        <dbReference type="Proteomes" id="UP000440732"/>
    </source>
</evidence>
<dbReference type="EMBL" id="QXGF01002726">
    <property type="protein sequence ID" value="KAE8923628.1"/>
    <property type="molecule type" value="Genomic_DNA"/>
</dbReference>
<evidence type="ECO:0000313" key="7">
    <source>
        <dbReference type="EMBL" id="KAE9174634.1"/>
    </source>
</evidence>
<evidence type="ECO:0000313" key="8">
    <source>
        <dbReference type="EMBL" id="KAE9182416.1"/>
    </source>
</evidence>
<evidence type="ECO:0000313" key="3">
    <source>
        <dbReference type="EMBL" id="KAE8975192.1"/>
    </source>
</evidence>
<gene>
    <name evidence="9" type="ORF">PF002_g26690</name>
    <name evidence="8" type="ORF">PF004_g24250</name>
    <name evidence="7" type="ORF">PF005_g25775</name>
    <name evidence="6" type="ORF">PF006_g25037</name>
    <name evidence="4" type="ORF">PF007_g26470</name>
    <name evidence="10" type="ORF">PF008_g26005</name>
    <name evidence="2" type="ORF">PF009_g26127</name>
    <name evidence="5" type="ORF">PF010_g25184</name>
    <name evidence="3" type="ORF">PF011_g24576</name>
</gene>
<reference evidence="11 12" key="1">
    <citation type="submission" date="2018-08" db="EMBL/GenBank/DDBJ databases">
        <title>Genomic investigation of the strawberry pathogen Phytophthora fragariae indicates pathogenicity is determined by transcriptional variation in three key races.</title>
        <authorList>
            <person name="Adams T.M."/>
            <person name="Armitage A.D."/>
            <person name="Sobczyk M.K."/>
            <person name="Bates H.J."/>
            <person name="Dunwell J.M."/>
            <person name="Nellist C.F."/>
            <person name="Harrison R.J."/>
        </authorList>
    </citation>
    <scope>NUCLEOTIDE SEQUENCE [LARGE SCALE GENOMIC DNA]</scope>
    <source>
        <strain evidence="9 13">BC-1</strain>
        <strain evidence="8 17">BC-23</strain>
        <strain evidence="7 12">NOV-27</strain>
        <strain evidence="6 14">NOV-5</strain>
        <strain evidence="4 15">NOV-71</strain>
        <strain evidence="10 18">NOV-77</strain>
        <strain evidence="2 11">NOV-9</strain>
        <strain evidence="5 19">ONT-3</strain>
        <strain evidence="3 16">SCRP245</strain>
    </source>
</reference>
<dbReference type="Proteomes" id="UP000460718">
    <property type="component" value="Unassembled WGS sequence"/>
</dbReference>
<accession>A0A6A3QAR6</accession>
<keyword evidence="12" id="KW-1185">Reference proteome</keyword>
<proteinExistence type="predicted"/>
<evidence type="ECO:0000313" key="11">
    <source>
        <dbReference type="Proteomes" id="UP000429523"/>
    </source>
</evidence>
<feature type="compositionally biased region" description="Polar residues" evidence="1">
    <location>
        <begin position="16"/>
        <end position="31"/>
    </location>
</feature>
<sequence length="86" mass="9599">MLLRSPRRINPPRSSTAQPSTSELPRGNYSSTPLRQLHHIERLFQTAGESLPTSIETADYLVASQCYAMALEQLAALTKSLQDQKE</sequence>
<dbReference type="EMBL" id="QXFZ01003052">
    <property type="protein sequence ID" value="KAE9071673.1"/>
    <property type="molecule type" value="Genomic_DNA"/>
</dbReference>
<dbReference type="EMBL" id="QXGB01002839">
    <property type="protein sequence ID" value="KAE9174634.1"/>
    <property type="molecule type" value="Genomic_DNA"/>
</dbReference>
<dbReference type="EMBL" id="QXGD01002842">
    <property type="protein sequence ID" value="KAE9183493.1"/>
    <property type="molecule type" value="Genomic_DNA"/>
</dbReference>
<dbReference type="Proteomes" id="UP000486351">
    <property type="component" value="Unassembled WGS sequence"/>
</dbReference>
<evidence type="ECO:0000313" key="17">
    <source>
        <dbReference type="Proteomes" id="UP000476176"/>
    </source>
</evidence>
<dbReference type="Proteomes" id="UP000488956">
    <property type="component" value="Unassembled WGS sequence"/>
</dbReference>
<dbReference type="AlphaFoldDB" id="A0A6A3QAR6"/>
<dbReference type="Proteomes" id="UP000433483">
    <property type="component" value="Unassembled WGS sequence"/>
</dbReference>
<evidence type="ECO:0000313" key="4">
    <source>
        <dbReference type="EMBL" id="KAE9071673.1"/>
    </source>
</evidence>
<organism evidence="4 15">
    <name type="scientific">Phytophthora fragariae</name>
    <dbReference type="NCBI Taxonomy" id="53985"/>
    <lineage>
        <taxon>Eukaryota</taxon>
        <taxon>Sar</taxon>
        <taxon>Stramenopiles</taxon>
        <taxon>Oomycota</taxon>
        <taxon>Peronosporomycetes</taxon>
        <taxon>Peronosporales</taxon>
        <taxon>Peronosporaceae</taxon>
        <taxon>Phytophthora</taxon>
    </lineage>
</organism>
<evidence type="ECO:0000313" key="2">
    <source>
        <dbReference type="EMBL" id="KAE8923628.1"/>
    </source>
</evidence>
<dbReference type="Proteomes" id="UP000441208">
    <property type="component" value="Unassembled WGS sequence"/>
</dbReference>
<dbReference type="EMBL" id="QXFY01003073">
    <property type="protein sequence ID" value="KAE9288961.1"/>
    <property type="molecule type" value="Genomic_DNA"/>
</dbReference>
<comment type="caution">
    <text evidence="4">The sequence shown here is derived from an EMBL/GenBank/DDBJ whole genome shotgun (WGS) entry which is preliminary data.</text>
</comment>
<evidence type="ECO:0000313" key="18">
    <source>
        <dbReference type="Proteomes" id="UP000486351"/>
    </source>
</evidence>